<evidence type="ECO:0000313" key="4">
    <source>
        <dbReference type="EMBL" id="MPM06950.1"/>
    </source>
</evidence>
<protein>
    <recommendedName>
        <fullName evidence="5">Tetratricopeptide repeat protein</fullName>
    </recommendedName>
</protein>
<keyword evidence="3" id="KW-0808">Transferase</keyword>
<dbReference type="Gene3D" id="1.25.40.10">
    <property type="entry name" value="Tetratricopeptide repeat domain"/>
    <property type="match status" value="1"/>
</dbReference>
<dbReference type="PANTHER" id="PTHR44835">
    <property type="entry name" value="UDP-N-ACETYLGLUCOSAMINE--PEPTIDE N-ACETYLGLUCOSAMINYLTRANSFERASE SPINDLY-RELATED"/>
    <property type="match status" value="1"/>
</dbReference>
<comment type="pathway">
    <text evidence="1">Protein modification; protein glycosylation.</text>
</comment>
<organism evidence="4">
    <name type="scientific">bioreactor metagenome</name>
    <dbReference type="NCBI Taxonomy" id="1076179"/>
    <lineage>
        <taxon>unclassified sequences</taxon>
        <taxon>metagenomes</taxon>
        <taxon>ecological metagenomes</taxon>
    </lineage>
</organism>
<comment type="caution">
    <text evidence="4">The sequence shown here is derived from an EMBL/GenBank/DDBJ whole genome shotgun (WGS) entry which is preliminary data.</text>
</comment>
<dbReference type="PANTHER" id="PTHR44835:SF1">
    <property type="entry name" value="PROTEIN O-GLCNAC TRANSFERASE"/>
    <property type="match status" value="1"/>
</dbReference>
<keyword evidence="2" id="KW-0328">Glycosyltransferase</keyword>
<proteinExistence type="predicted"/>
<dbReference type="InterPro" id="IPR051939">
    <property type="entry name" value="Glycosyltr_41/O-GlcNAc_trsf"/>
</dbReference>
<evidence type="ECO:0000256" key="1">
    <source>
        <dbReference type="ARBA" id="ARBA00004922"/>
    </source>
</evidence>
<evidence type="ECO:0008006" key="5">
    <source>
        <dbReference type="Google" id="ProtNLM"/>
    </source>
</evidence>
<accession>A0A644WSV8</accession>
<reference evidence="4" key="1">
    <citation type="submission" date="2019-08" db="EMBL/GenBank/DDBJ databases">
        <authorList>
            <person name="Kucharzyk K."/>
            <person name="Murdoch R.W."/>
            <person name="Higgins S."/>
            <person name="Loffler F."/>
        </authorList>
    </citation>
    <scope>NUCLEOTIDE SEQUENCE</scope>
</reference>
<dbReference type="GO" id="GO:0016757">
    <property type="term" value="F:glycosyltransferase activity"/>
    <property type="evidence" value="ECO:0007669"/>
    <property type="project" value="UniProtKB-KW"/>
</dbReference>
<dbReference type="InterPro" id="IPR011990">
    <property type="entry name" value="TPR-like_helical_dom_sf"/>
</dbReference>
<gene>
    <name evidence="4" type="ORF">SDC9_53254</name>
</gene>
<dbReference type="EMBL" id="VSSQ01001282">
    <property type="protein sequence ID" value="MPM06950.1"/>
    <property type="molecule type" value="Genomic_DNA"/>
</dbReference>
<dbReference type="AlphaFoldDB" id="A0A644WSV8"/>
<name>A0A644WSV8_9ZZZZ</name>
<evidence type="ECO:0000256" key="3">
    <source>
        <dbReference type="ARBA" id="ARBA00022679"/>
    </source>
</evidence>
<evidence type="ECO:0000256" key="2">
    <source>
        <dbReference type="ARBA" id="ARBA00022676"/>
    </source>
</evidence>
<dbReference type="SUPFAM" id="SSF48452">
    <property type="entry name" value="TPR-like"/>
    <property type="match status" value="1"/>
</dbReference>
<sequence>MKMFFSLLIAFAILILPILSVAQQSGEGKPINPTAIEFNNKAVVLMTQDECDSALFYFDKAIEADSNYMPPHSSKSKIYVINGQYDLALNETESAIKIKPDQAEAWAFAGVIIEFKGDTLKAKDYFKKSIEIFDARISNPDMSNFIFANKFNRAISLILLGNEKEGKNELNKIKEDFSEFSMIIDEYLKLSRQEIVQTILGTK</sequence>
<dbReference type="SMART" id="SM00028">
    <property type="entry name" value="TPR"/>
    <property type="match status" value="3"/>
</dbReference>
<dbReference type="InterPro" id="IPR019734">
    <property type="entry name" value="TPR_rpt"/>
</dbReference>
<dbReference type="Pfam" id="PF13181">
    <property type="entry name" value="TPR_8"/>
    <property type="match status" value="1"/>
</dbReference>